<accession>A0A5J4NDU9</accession>
<evidence type="ECO:0000313" key="2">
    <source>
        <dbReference type="EMBL" id="KAA3673640.1"/>
    </source>
</evidence>
<feature type="compositionally biased region" description="Polar residues" evidence="1">
    <location>
        <begin position="404"/>
        <end position="423"/>
    </location>
</feature>
<feature type="region of interest" description="Disordered" evidence="1">
    <location>
        <begin position="277"/>
        <end position="314"/>
    </location>
</feature>
<feature type="region of interest" description="Disordered" evidence="1">
    <location>
        <begin position="393"/>
        <end position="426"/>
    </location>
</feature>
<evidence type="ECO:0000313" key="3">
    <source>
        <dbReference type="Proteomes" id="UP000324629"/>
    </source>
</evidence>
<evidence type="ECO:0000256" key="1">
    <source>
        <dbReference type="SAM" id="MobiDB-lite"/>
    </source>
</evidence>
<dbReference type="AlphaFoldDB" id="A0A5J4NDU9"/>
<proteinExistence type="predicted"/>
<reference evidence="2 3" key="1">
    <citation type="journal article" date="2019" name="Gigascience">
        <title>Whole-genome sequence of the oriental lung fluke Paragonimus westermani.</title>
        <authorList>
            <person name="Oey H."/>
            <person name="Zakrzewski M."/>
            <person name="Narain K."/>
            <person name="Devi K.R."/>
            <person name="Agatsuma T."/>
            <person name="Nawaratna S."/>
            <person name="Gobert G.N."/>
            <person name="Jones M.K."/>
            <person name="Ragan M.A."/>
            <person name="McManus D.P."/>
            <person name="Krause L."/>
        </authorList>
    </citation>
    <scope>NUCLEOTIDE SEQUENCE [LARGE SCALE GENOMIC DNA]</scope>
    <source>
        <strain evidence="2 3">IND2009</strain>
    </source>
</reference>
<comment type="caution">
    <text evidence="2">The sequence shown here is derived from an EMBL/GenBank/DDBJ whole genome shotgun (WGS) entry which is preliminary data.</text>
</comment>
<dbReference type="Proteomes" id="UP000324629">
    <property type="component" value="Unassembled WGS sequence"/>
</dbReference>
<name>A0A5J4NDU9_9TREM</name>
<dbReference type="EMBL" id="QNGE01003757">
    <property type="protein sequence ID" value="KAA3673640.1"/>
    <property type="molecule type" value="Genomic_DNA"/>
</dbReference>
<gene>
    <name evidence="2" type="ORF">DEA37_0007153</name>
</gene>
<feature type="compositionally biased region" description="Polar residues" evidence="1">
    <location>
        <begin position="295"/>
        <end position="306"/>
    </location>
</feature>
<organism evidence="2 3">
    <name type="scientific">Paragonimus westermani</name>
    <dbReference type="NCBI Taxonomy" id="34504"/>
    <lineage>
        <taxon>Eukaryota</taxon>
        <taxon>Metazoa</taxon>
        <taxon>Spiralia</taxon>
        <taxon>Lophotrochozoa</taxon>
        <taxon>Platyhelminthes</taxon>
        <taxon>Trematoda</taxon>
        <taxon>Digenea</taxon>
        <taxon>Plagiorchiida</taxon>
        <taxon>Troglotremata</taxon>
        <taxon>Troglotrematidae</taxon>
        <taxon>Paragonimus</taxon>
    </lineage>
</organism>
<sequence length="657" mass="71657">MEVVDRFVYLGSCISCGGGGVGDEISDRRSRLSLRGRVPNSAAYPGGSSSGFALPQSFRSHLTRSASSATSVTRDPCDFPHTCEYCLNAYRVQSGLIEGRIRQSLDGSIHLGDDASSGSLFCRSGLPELSGFSPFTSSAGLLYSTLPTGLEFPSVINSDSISNPHLLQSTQLRRSCGAGLGRVDCEPIPHLTSTSRSSFGSMGTGDNDRHHRCILHHGVTLTPLSIQMRLYRRLYSLIDHPCVSLYHSYRSFGGCAHRPQAITSVPHRYSASLRHRHTVTPSMPHRLNRDLKAPSQDNPVQTTHSPTPGAPWNEVSAVQETSPGFMTTYTSDPFTVAKSPTSYDSARNEAKTPISSGILSHLTSFEAGDQVSDAQSNLRCRRNSDPECWQQIRTDQNVEHTKSSRTPTSTNCSASTTDHSSQFGRHVTRRLVGRTCARPGVLSPPNADGSVRSVQPTSMRSSVCLHTTQYSSNHLEDTCKNLSANPTPISMNLFPQPIERSHPSARDSEGSSINFPKFRYSGDSSQWTFRTPFPSSDVPNLTDELTVDSSQQAAPMSLTGKKNPWGSGNAVRNTQMDTASVHPGGSEEFDPSEPKLMRMMQSLRQELAALDDTDSPSVASRQPLAPDDVSVNELAAYMEHMVHIPGRMSEMAQRMYL</sequence>
<protein>
    <submittedName>
        <fullName evidence="2">Uncharacterized protein</fullName>
    </submittedName>
</protein>
<keyword evidence="3" id="KW-1185">Reference proteome</keyword>